<dbReference type="SMART" id="SM00066">
    <property type="entry name" value="GAL4"/>
    <property type="match status" value="1"/>
</dbReference>
<keyword evidence="3" id="KW-0805">Transcription regulation</keyword>
<dbReference type="PROSITE" id="PS50048">
    <property type="entry name" value="ZN2_CY6_FUNGAL_2"/>
    <property type="match status" value="1"/>
</dbReference>
<evidence type="ECO:0000256" key="4">
    <source>
        <dbReference type="ARBA" id="ARBA00023125"/>
    </source>
</evidence>
<feature type="compositionally biased region" description="Polar residues" evidence="7">
    <location>
        <begin position="73"/>
        <end position="86"/>
    </location>
</feature>
<evidence type="ECO:0000313" key="10">
    <source>
        <dbReference type="Proteomes" id="UP000566819"/>
    </source>
</evidence>
<dbReference type="CDD" id="cd00067">
    <property type="entry name" value="GAL4"/>
    <property type="match status" value="1"/>
</dbReference>
<dbReference type="Proteomes" id="UP000566819">
    <property type="component" value="Unassembled WGS sequence"/>
</dbReference>
<dbReference type="GO" id="GO:0003677">
    <property type="term" value="F:DNA binding"/>
    <property type="evidence" value="ECO:0007669"/>
    <property type="project" value="UniProtKB-KW"/>
</dbReference>
<name>A0A8H4RSS9_9HELO</name>
<organism evidence="9 10">
    <name type="scientific">Cudoniella acicularis</name>
    <dbReference type="NCBI Taxonomy" id="354080"/>
    <lineage>
        <taxon>Eukaryota</taxon>
        <taxon>Fungi</taxon>
        <taxon>Dikarya</taxon>
        <taxon>Ascomycota</taxon>
        <taxon>Pezizomycotina</taxon>
        <taxon>Leotiomycetes</taxon>
        <taxon>Helotiales</taxon>
        <taxon>Tricladiaceae</taxon>
        <taxon>Cudoniella</taxon>
    </lineage>
</organism>
<evidence type="ECO:0000256" key="1">
    <source>
        <dbReference type="ARBA" id="ARBA00022723"/>
    </source>
</evidence>
<sequence>MNAGRHDKEVKRRVKTGCLTCRKRKIKCDEQHPACRNCQKSKRECLGYDPLFKAQLGPAAIRPAPSFAPSQVPLVSTANPHGNQPQMLGAAYGAPTMSYDPALSAGVSSPGSATQQFDYTSMIDPALDSATA</sequence>
<feature type="region of interest" description="Disordered" evidence="7">
    <location>
        <begin position="72"/>
        <end position="93"/>
    </location>
</feature>
<dbReference type="GO" id="GO:0008270">
    <property type="term" value="F:zinc ion binding"/>
    <property type="evidence" value="ECO:0007669"/>
    <property type="project" value="InterPro"/>
</dbReference>
<dbReference type="InterPro" id="IPR001138">
    <property type="entry name" value="Zn2Cys6_DnaBD"/>
</dbReference>
<dbReference type="InterPro" id="IPR036864">
    <property type="entry name" value="Zn2-C6_fun-type_DNA-bd_sf"/>
</dbReference>
<evidence type="ECO:0000256" key="6">
    <source>
        <dbReference type="ARBA" id="ARBA00023242"/>
    </source>
</evidence>
<dbReference type="InterPro" id="IPR052360">
    <property type="entry name" value="Transcr_Regulatory_Proteins"/>
</dbReference>
<dbReference type="GO" id="GO:0000981">
    <property type="term" value="F:DNA-binding transcription factor activity, RNA polymerase II-specific"/>
    <property type="evidence" value="ECO:0007669"/>
    <property type="project" value="InterPro"/>
</dbReference>
<keyword evidence="6" id="KW-0539">Nucleus</keyword>
<comment type="caution">
    <text evidence="9">The sequence shown here is derived from an EMBL/GenBank/DDBJ whole genome shotgun (WGS) entry which is preliminary data.</text>
</comment>
<feature type="domain" description="Zn(2)-C6 fungal-type" evidence="8">
    <location>
        <begin position="17"/>
        <end position="45"/>
    </location>
</feature>
<keyword evidence="2" id="KW-0862">Zinc</keyword>
<keyword evidence="4" id="KW-0238">DNA-binding</keyword>
<evidence type="ECO:0000256" key="5">
    <source>
        <dbReference type="ARBA" id="ARBA00023163"/>
    </source>
</evidence>
<accession>A0A8H4RSS9</accession>
<keyword evidence="10" id="KW-1185">Reference proteome</keyword>
<proteinExistence type="predicted"/>
<dbReference type="PANTHER" id="PTHR36206:SF13">
    <property type="entry name" value="TRANSCRIPTIONAL REGULATORY PROTEIN MOC3"/>
    <property type="match status" value="1"/>
</dbReference>
<keyword evidence="1" id="KW-0479">Metal-binding</keyword>
<protein>
    <recommendedName>
        <fullName evidence="8">Zn(2)-C6 fungal-type domain-containing protein</fullName>
    </recommendedName>
</protein>
<dbReference type="Gene3D" id="4.10.240.10">
    <property type="entry name" value="Zn(2)-C6 fungal-type DNA-binding domain"/>
    <property type="match status" value="1"/>
</dbReference>
<evidence type="ECO:0000256" key="7">
    <source>
        <dbReference type="SAM" id="MobiDB-lite"/>
    </source>
</evidence>
<dbReference type="PANTHER" id="PTHR36206">
    <property type="entry name" value="ASPERCRYPTIN BIOSYNTHESIS CLUSTER-SPECIFIC TRANSCRIPTION REGULATOR ATNN-RELATED"/>
    <property type="match status" value="1"/>
</dbReference>
<dbReference type="Pfam" id="PF00172">
    <property type="entry name" value="Zn_clus"/>
    <property type="match status" value="1"/>
</dbReference>
<dbReference type="EMBL" id="JAAMPI010000191">
    <property type="protein sequence ID" value="KAF4634345.1"/>
    <property type="molecule type" value="Genomic_DNA"/>
</dbReference>
<evidence type="ECO:0000256" key="2">
    <source>
        <dbReference type="ARBA" id="ARBA00022833"/>
    </source>
</evidence>
<keyword evidence="5" id="KW-0804">Transcription</keyword>
<evidence type="ECO:0000259" key="8">
    <source>
        <dbReference type="PROSITE" id="PS50048"/>
    </source>
</evidence>
<dbReference type="AlphaFoldDB" id="A0A8H4RSS9"/>
<evidence type="ECO:0000256" key="3">
    <source>
        <dbReference type="ARBA" id="ARBA00023015"/>
    </source>
</evidence>
<dbReference type="PROSITE" id="PS00463">
    <property type="entry name" value="ZN2_CY6_FUNGAL_1"/>
    <property type="match status" value="1"/>
</dbReference>
<dbReference type="SUPFAM" id="SSF57701">
    <property type="entry name" value="Zn2/Cys6 DNA-binding domain"/>
    <property type="match status" value="1"/>
</dbReference>
<evidence type="ECO:0000313" key="9">
    <source>
        <dbReference type="EMBL" id="KAF4634345.1"/>
    </source>
</evidence>
<gene>
    <name evidence="9" type="ORF">G7Y89_g3765</name>
</gene>
<reference evidence="9 10" key="1">
    <citation type="submission" date="2020-03" db="EMBL/GenBank/DDBJ databases">
        <title>Draft Genome Sequence of Cudoniella acicularis.</title>
        <authorList>
            <person name="Buettner E."/>
            <person name="Kellner H."/>
        </authorList>
    </citation>
    <scope>NUCLEOTIDE SEQUENCE [LARGE SCALE GENOMIC DNA]</scope>
    <source>
        <strain evidence="9 10">DSM 108380</strain>
    </source>
</reference>
<dbReference type="OrthoDB" id="5375558at2759"/>